<dbReference type="Gene3D" id="2.60.120.260">
    <property type="entry name" value="Galactose-binding domain-like"/>
    <property type="match status" value="1"/>
</dbReference>
<keyword evidence="8 9" id="KW-0720">Serine protease</keyword>
<feature type="active site" description="Charge relay system" evidence="9">
    <location>
        <position position="501"/>
    </location>
</feature>
<dbReference type="InterPro" id="IPR008252">
    <property type="entry name" value="Pept_S15_Xpro"/>
</dbReference>
<evidence type="ECO:0000256" key="1">
    <source>
        <dbReference type="ARBA" id="ARBA00000123"/>
    </source>
</evidence>
<evidence type="ECO:0000256" key="6">
    <source>
        <dbReference type="ARBA" id="ARBA00022670"/>
    </source>
</evidence>
<dbReference type="PANTHER" id="PTHR43056:SF10">
    <property type="entry name" value="COCE_NOND FAMILY, PUTATIVE (AFU_ORTHOLOGUE AFUA_7G00600)-RELATED"/>
    <property type="match status" value="1"/>
</dbReference>
<keyword evidence="13" id="KW-1185">Reference proteome</keyword>
<dbReference type="SUPFAM" id="SSF49785">
    <property type="entry name" value="Galactose-binding domain-like"/>
    <property type="match status" value="1"/>
</dbReference>
<dbReference type="Pfam" id="PF02129">
    <property type="entry name" value="Peptidase_S15"/>
    <property type="match status" value="1"/>
</dbReference>
<reference evidence="13" key="1">
    <citation type="submission" date="2016-09" db="EMBL/GenBank/DDBJ databases">
        <title>Draft genome sequence of a novel species of the family Streptococcaceae isolated from flowers.</title>
        <authorList>
            <person name="Chuah L.-O."/>
            <person name="Yap K.-P."/>
            <person name="Thong K.L."/>
            <person name="Liong M.T."/>
            <person name="Ahmad R."/>
            <person name="Rusul G."/>
        </authorList>
    </citation>
    <scope>NUCLEOTIDE SEQUENCE [LARGE SCALE GENOMIC DNA]</scope>
    <source>
        <strain evidence="13">DF1</strain>
    </source>
</reference>
<gene>
    <name evidence="9" type="primary">pepX</name>
    <name evidence="12" type="ORF">BG261_10640</name>
</gene>
<evidence type="ECO:0000259" key="10">
    <source>
        <dbReference type="SMART" id="SM00939"/>
    </source>
</evidence>
<dbReference type="Pfam" id="PF08530">
    <property type="entry name" value="PepX_C"/>
    <property type="match status" value="1"/>
</dbReference>
<dbReference type="SMART" id="SM00939">
    <property type="entry name" value="PepX_C"/>
    <property type="match status" value="1"/>
</dbReference>
<comment type="subcellular location">
    <subcellularLocation>
        <location evidence="9">Cytoplasm</location>
    </subcellularLocation>
</comment>
<evidence type="ECO:0000256" key="9">
    <source>
        <dbReference type="HAMAP-Rule" id="MF_00698"/>
    </source>
</evidence>
<dbReference type="EC" id="3.4.14.11" evidence="9"/>
<dbReference type="SUPFAM" id="SSF53474">
    <property type="entry name" value="alpha/beta-Hydrolases"/>
    <property type="match status" value="1"/>
</dbReference>
<dbReference type="Gene3D" id="3.40.50.1820">
    <property type="entry name" value="alpha/beta hydrolase"/>
    <property type="match status" value="1"/>
</dbReference>
<comment type="catalytic activity">
    <reaction evidence="1 9">
        <text>Hydrolyzes Xaa-Pro-|- bonds to release unblocked, N-terminal dipeptides from substrates including Ala-Pro-|-p-nitroanilide and (sequentially) Tyr-Pro-|-Phe-Pro-|-Gly-Pro-|-Ile.</text>
        <dbReference type="EC" id="3.4.14.11"/>
    </reaction>
</comment>
<dbReference type="NCBIfam" id="NF003783">
    <property type="entry name" value="PRK05371.1-4"/>
    <property type="match status" value="1"/>
</dbReference>
<evidence type="ECO:0000313" key="13">
    <source>
        <dbReference type="Proteomes" id="UP000178622"/>
    </source>
</evidence>
<dbReference type="AlphaFoldDB" id="A0A1E8GPD1"/>
<dbReference type="EMBL" id="MKIR01000004">
    <property type="protein sequence ID" value="OFI50092.1"/>
    <property type="molecule type" value="Genomic_DNA"/>
</dbReference>
<dbReference type="GO" id="GO:0006508">
    <property type="term" value="P:proteolysis"/>
    <property type="evidence" value="ECO:0007669"/>
    <property type="project" value="UniProtKB-KW"/>
</dbReference>
<dbReference type="InterPro" id="IPR015251">
    <property type="entry name" value="PepX_N_dom"/>
</dbReference>
<dbReference type="GO" id="GO:0008236">
    <property type="term" value="F:serine-type peptidase activity"/>
    <property type="evidence" value="ECO:0007669"/>
    <property type="project" value="UniProtKB-KW"/>
</dbReference>
<evidence type="ECO:0000256" key="2">
    <source>
        <dbReference type="ARBA" id="ARBA00003997"/>
    </source>
</evidence>
<comment type="caution">
    <text evidence="12">The sequence shown here is derived from an EMBL/GenBank/DDBJ whole genome shotgun (WGS) entry which is preliminary data.</text>
</comment>
<keyword evidence="7 9" id="KW-0378">Hydrolase</keyword>
<organism evidence="12 13">
    <name type="scientific">Floricoccus tropicus</name>
    <dbReference type="NCBI Taxonomy" id="1859473"/>
    <lineage>
        <taxon>Bacteria</taxon>
        <taxon>Bacillati</taxon>
        <taxon>Bacillota</taxon>
        <taxon>Bacilli</taxon>
        <taxon>Lactobacillales</taxon>
        <taxon>Streptococcaceae</taxon>
        <taxon>Floricoccus</taxon>
    </lineage>
</organism>
<evidence type="ECO:0000256" key="3">
    <source>
        <dbReference type="ARBA" id="ARBA00010819"/>
    </source>
</evidence>
<feature type="domain" description="Xaa-Pro dipeptidyl-peptidase C-terminal" evidence="10">
    <location>
        <begin position="517"/>
        <end position="756"/>
    </location>
</feature>
<dbReference type="Pfam" id="PF09168">
    <property type="entry name" value="PepX_N"/>
    <property type="match status" value="1"/>
</dbReference>
<dbReference type="GO" id="GO:0004177">
    <property type="term" value="F:aminopeptidase activity"/>
    <property type="evidence" value="ECO:0007669"/>
    <property type="project" value="UniProtKB-KW"/>
</dbReference>
<feature type="active site" description="Charge relay system" evidence="9">
    <location>
        <position position="351"/>
    </location>
</feature>
<protein>
    <recommendedName>
        <fullName evidence="9">Xaa-Pro dipeptidyl-peptidase</fullName>
        <ecNumber evidence="9">3.4.14.11</ecNumber>
    </recommendedName>
    <alternativeName>
        <fullName evidence="9">X-Pro dipeptidyl-peptidase</fullName>
    </alternativeName>
    <alternativeName>
        <fullName evidence="9">X-prolyl-dipeptidyl aminopeptidase</fullName>
        <shortName evidence="9">X-PDAP</shortName>
    </alternativeName>
</protein>
<evidence type="ECO:0000256" key="4">
    <source>
        <dbReference type="ARBA" id="ARBA00011738"/>
    </source>
</evidence>
<feature type="domain" description="X-Prolyl dipeptidyl aminopeptidase PepX N-terminal" evidence="11">
    <location>
        <begin position="1"/>
        <end position="145"/>
    </location>
</feature>
<dbReference type="Gene3D" id="1.10.246.70">
    <property type="match status" value="1"/>
</dbReference>
<accession>A0A1E8GPD1</accession>
<name>A0A1E8GPD1_9LACT</name>
<dbReference type="InterPro" id="IPR036313">
    <property type="entry name" value="PepX_N_dom_sf"/>
</dbReference>
<evidence type="ECO:0000256" key="7">
    <source>
        <dbReference type="ARBA" id="ARBA00022801"/>
    </source>
</evidence>
<feature type="active site" description="Charge relay system" evidence="9">
    <location>
        <position position="471"/>
    </location>
</feature>
<dbReference type="STRING" id="1859473.BG261_10640"/>
<evidence type="ECO:0000256" key="8">
    <source>
        <dbReference type="ARBA" id="ARBA00022825"/>
    </source>
</evidence>
<dbReference type="InterPro" id="IPR050585">
    <property type="entry name" value="Xaa-Pro_dipeptidyl-ppase/CocE"/>
</dbReference>
<dbReference type="PRINTS" id="PR00923">
    <property type="entry name" value="LACTOPTASE"/>
</dbReference>
<dbReference type="Proteomes" id="UP000178622">
    <property type="component" value="Unassembled WGS sequence"/>
</dbReference>
<comment type="similarity">
    <text evidence="3 9">Belongs to the peptidase S15 family.</text>
</comment>
<dbReference type="InterPro" id="IPR029058">
    <property type="entry name" value="AB_hydrolase_fold"/>
</dbReference>
<dbReference type="InterPro" id="IPR000383">
    <property type="entry name" value="Xaa-Pro-like_dom"/>
</dbReference>
<dbReference type="SMART" id="SM00940">
    <property type="entry name" value="PepX_N"/>
    <property type="match status" value="1"/>
</dbReference>
<evidence type="ECO:0000256" key="5">
    <source>
        <dbReference type="ARBA" id="ARBA00022438"/>
    </source>
</evidence>
<sequence>MKFNQFSIVKKEKSEQLGELKNLGFSVDKNLTEKEILNDFLVKIPFDLSTLQATDSLDYFEFIQSDEDLTWDIFYILALQLLGFTAHFDFQINDALKFIKEVNLPIFEEDSSVNKDNVWQAIYLLLVTRTKSGVILIEKLVSENLLPMDNNYHFFNDKSLATFDTRNLIREVVYVESPVDTDNNMEYDLIKVQIIRPKFDGKLPSVMTASPYHLGINIKANDDQLHDMNVELSKKESHEIKVTDETSEFPKLPEKAILIPESDETEKFSHGWTYTLNDYMLARGFASIYVAGVGTRGSDGFMTSGDYQQVASVTAVIDWLNGRAKAFTDRKRTSRVVANWSNGKVAMTGKSYLGTLAYGAATTGVDGLEVIVAEAGITSWYDYYRENGAISSPGGYPGEDLDVLAALTYSKNLDAADYLKNNDFYQKELTQMTSDSDRTTGDYNQYWHDRNYRPHINKVKADIIAVHGLQDWNVKPIHAFEYLKDLPENVTKHAFLHHGEHIYINNWQSLDFSETINTYFTAKLLGRKLNLELPEVVWQENNVEQSFKSLDRFGEKDATSFKLGSEISSFENQYEQEKYDSYSKNYRTFITDLYTDKANASVIDIKIDDDILINGQIQLNLKVKLNDSKGLLSAQVLEYGDKKRLNTLATMLEPKEIDLGHNFQFDDLKELKLADSPYKLVSKALLNLQNRNGLLQVDEIPADTWMDVKLDLQPTIYQLKKGDSLRVIIYSTDFELTVRDNRSVTYEIDLSQSTITLPHR</sequence>
<dbReference type="GO" id="GO:0005737">
    <property type="term" value="C:cytoplasm"/>
    <property type="evidence" value="ECO:0007669"/>
    <property type="project" value="UniProtKB-SubCell"/>
</dbReference>
<dbReference type="InterPro" id="IPR008979">
    <property type="entry name" value="Galactose-bd-like_sf"/>
</dbReference>
<dbReference type="RefSeq" id="WP_070791768.1">
    <property type="nucleotide sequence ID" value="NZ_MKIR01000004.1"/>
</dbReference>
<evidence type="ECO:0000259" key="11">
    <source>
        <dbReference type="SMART" id="SM00940"/>
    </source>
</evidence>
<dbReference type="PANTHER" id="PTHR43056">
    <property type="entry name" value="PEPTIDASE S9 PROLYL OLIGOPEPTIDASE"/>
    <property type="match status" value="1"/>
</dbReference>
<comment type="subunit">
    <text evidence="4 9">Homodimer.</text>
</comment>
<keyword evidence="5 9" id="KW-0031">Aminopeptidase</keyword>
<dbReference type="HAMAP" id="MF_00698">
    <property type="entry name" value="Aminopeptidase_S15"/>
    <property type="match status" value="1"/>
</dbReference>
<keyword evidence="9" id="KW-0963">Cytoplasm</keyword>
<dbReference type="SUPFAM" id="SSF81761">
    <property type="entry name" value="X-Prolyl dipeptidyl aminopeptidase PepX, N-terminal domain"/>
    <property type="match status" value="1"/>
</dbReference>
<evidence type="ECO:0000313" key="12">
    <source>
        <dbReference type="EMBL" id="OFI50092.1"/>
    </source>
</evidence>
<keyword evidence="6 9" id="KW-0645">Protease</keyword>
<dbReference type="InterPro" id="IPR013736">
    <property type="entry name" value="Xaa-Pro_dipept_C"/>
</dbReference>
<dbReference type="GO" id="GO:0008239">
    <property type="term" value="F:dipeptidyl-peptidase activity"/>
    <property type="evidence" value="ECO:0007669"/>
    <property type="project" value="UniProtKB-UniRule"/>
</dbReference>
<comment type="function">
    <text evidence="2 9">Removes N-terminal dipeptides sequentially from polypeptides having unsubstituted N-termini provided that the penultimate residue is proline.</text>
</comment>
<proteinExistence type="inferred from homology"/>
<dbReference type="OrthoDB" id="319764at2"/>